<gene>
    <name evidence="3" type="primary">Contig7281.g360</name>
    <name evidence="3" type="ORF">STYLEM_9807</name>
</gene>
<feature type="compositionally biased region" description="Polar residues" evidence="2">
    <location>
        <begin position="22"/>
        <end position="37"/>
    </location>
</feature>
<evidence type="ECO:0008006" key="5">
    <source>
        <dbReference type="Google" id="ProtNLM"/>
    </source>
</evidence>
<protein>
    <recommendedName>
        <fullName evidence="5">Lebercilin domain-containing protein</fullName>
    </recommendedName>
</protein>
<feature type="compositionally biased region" description="Low complexity" evidence="2">
    <location>
        <begin position="583"/>
        <end position="592"/>
    </location>
</feature>
<evidence type="ECO:0000313" key="4">
    <source>
        <dbReference type="Proteomes" id="UP000039865"/>
    </source>
</evidence>
<feature type="coiled-coil region" evidence="1">
    <location>
        <begin position="351"/>
        <end position="417"/>
    </location>
</feature>
<dbReference type="EMBL" id="CCKQ01009322">
    <property type="protein sequence ID" value="CDW80803.1"/>
    <property type="molecule type" value="Genomic_DNA"/>
</dbReference>
<evidence type="ECO:0000256" key="2">
    <source>
        <dbReference type="SAM" id="MobiDB-lite"/>
    </source>
</evidence>
<reference evidence="3 4" key="1">
    <citation type="submission" date="2014-06" db="EMBL/GenBank/DDBJ databases">
        <authorList>
            <person name="Swart Estienne"/>
        </authorList>
    </citation>
    <scope>NUCLEOTIDE SEQUENCE [LARGE SCALE GENOMIC DNA]</scope>
    <source>
        <strain evidence="3 4">130c</strain>
    </source>
</reference>
<dbReference type="OrthoDB" id="300160at2759"/>
<organism evidence="3 4">
    <name type="scientific">Stylonychia lemnae</name>
    <name type="common">Ciliate</name>
    <dbReference type="NCBI Taxonomy" id="5949"/>
    <lineage>
        <taxon>Eukaryota</taxon>
        <taxon>Sar</taxon>
        <taxon>Alveolata</taxon>
        <taxon>Ciliophora</taxon>
        <taxon>Intramacronucleata</taxon>
        <taxon>Spirotrichea</taxon>
        <taxon>Stichotrichia</taxon>
        <taxon>Sporadotrichida</taxon>
        <taxon>Oxytrichidae</taxon>
        <taxon>Stylonychinae</taxon>
        <taxon>Stylonychia</taxon>
    </lineage>
</organism>
<name>A0A078AJ20_STYLE</name>
<keyword evidence="4" id="KW-1185">Reference proteome</keyword>
<accession>A0A078AJ20</accession>
<dbReference type="Proteomes" id="UP000039865">
    <property type="component" value="Unassembled WGS sequence"/>
</dbReference>
<feature type="compositionally biased region" description="Polar residues" evidence="2">
    <location>
        <begin position="601"/>
        <end position="614"/>
    </location>
</feature>
<evidence type="ECO:0000256" key="1">
    <source>
        <dbReference type="SAM" id="Coils"/>
    </source>
</evidence>
<feature type="compositionally biased region" description="Basic and acidic residues" evidence="2">
    <location>
        <begin position="86"/>
        <end position="103"/>
    </location>
</feature>
<dbReference type="InParanoid" id="A0A078AJ20"/>
<evidence type="ECO:0000313" key="3">
    <source>
        <dbReference type="EMBL" id="CDW80803.1"/>
    </source>
</evidence>
<feature type="region of interest" description="Disordered" evidence="2">
    <location>
        <begin position="579"/>
        <end position="627"/>
    </location>
</feature>
<feature type="coiled-coil region" evidence="1">
    <location>
        <begin position="198"/>
        <end position="255"/>
    </location>
</feature>
<dbReference type="AlphaFoldDB" id="A0A078AJ20"/>
<feature type="region of interest" description="Disordered" evidence="2">
    <location>
        <begin position="1"/>
        <end position="117"/>
    </location>
</feature>
<keyword evidence="1" id="KW-0175">Coiled coil</keyword>
<sequence>MQDDDYLNSVNYNEKSIKKSKNQPLGGSTSGYKTNNYKIAEDDDDDVNERDYDQYDQTERVVNDHNQMGRKSDKLGDSMGKSQQQNKRDNSNSKSPQGRDKAKSTGNLDETTAKEQQARTFKLTLKQTLPRPQDISDDDKQFLLPKLGKQNEKLRDQVNGLLDLLENYAISFYSKKNDKYKPQKYQPDDSLKSKDKVLLEKLNKIHHYQKEIKDLRKQLSESYNIERLNELENEIKNKQGRIKELKDEEMALKRVQDEQQVAIQAINREGDYDEKIQDMVTQLRSLKKQYREIYYEQLENDKVLIEKHDGLVQMDHRVRKMQHQIKEQTEGLKTKKDKSDQDLQDISSSTLNKLKDEIDKCKQNHLQEERTLKQSLQDQEIEIEQLDHDVKVLELQVREKEQESRLADLKIKELKRSLRHKTLKPLASSPKALTKGKNGHIKYQSQSEIGSKVLKKKLENGRVTYQDVVLTEENVKLHEQKYQQQQSQRYYASNQDLGKQTSNTQVFLTDDIHVRDSRNPIEKLKGPQMMTPRMDQMHLNLDAKQQQYNTISSDQDILQPKRLGPAPNQGSMLIQQNEVKNTQRQQQKQEQQLDLGGSITDMDQSRNNNQQQNIYAKPLMMSKKKPQ</sequence>
<proteinExistence type="predicted"/>
<feature type="compositionally biased region" description="Basic and acidic residues" evidence="2">
    <location>
        <begin position="49"/>
        <end position="63"/>
    </location>
</feature>